<evidence type="ECO:0000256" key="1">
    <source>
        <dbReference type="SAM" id="SignalP"/>
    </source>
</evidence>
<dbReference type="Proteomes" id="UP001322277">
    <property type="component" value="Chromosome 3"/>
</dbReference>
<dbReference type="EMBL" id="CP137307">
    <property type="protein sequence ID" value="WQF80650.1"/>
    <property type="molecule type" value="Genomic_DNA"/>
</dbReference>
<dbReference type="RefSeq" id="XP_062777874.1">
    <property type="nucleotide sequence ID" value="XM_062921823.1"/>
</dbReference>
<dbReference type="GeneID" id="87942167"/>
<evidence type="ECO:0000313" key="2">
    <source>
        <dbReference type="EMBL" id="WQF80650.1"/>
    </source>
</evidence>
<name>A0AAX4IB68_9PEZI</name>
<proteinExistence type="predicted"/>
<keyword evidence="3" id="KW-1185">Reference proteome</keyword>
<dbReference type="KEGG" id="cdet:87942167"/>
<protein>
    <submittedName>
        <fullName evidence="2">Uncharacterized protein</fullName>
    </submittedName>
</protein>
<dbReference type="AlphaFoldDB" id="A0AAX4IB68"/>
<feature type="signal peptide" evidence="1">
    <location>
        <begin position="1"/>
        <end position="23"/>
    </location>
</feature>
<organism evidence="2 3">
    <name type="scientific">Colletotrichum destructivum</name>
    <dbReference type="NCBI Taxonomy" id="34406"/>
    <lineage>
        <taxon>Eukaryota</taxon>
        <taxon>Fungi</taxon>
        <taxon>Dikarya</taxon>
        <taxon>Ascomycota</taxon>
        <taxon>Pezizomycotina</taxon>
        <taxon>Sordariomycetes</taxon>
        <taxon>Hypocreomycetidae</taxon>
        <taxon>Glomerellales</taxon>
        <taxon>Glomerellaceae</taxon>
        <taxon>Colletotrichum</taxon>
        <taxon>Colletotrichum destructivum species complex</taxon>
    </lineage>
</organism>
<keyword evidence="1" id="KW-0732">Signal</keyword>
<feature type="chain" id="PRO_5043579004" evidence="1">
    <location>
        <begin position="24"/>
        <end position="56"/>
    </location>
</feature>
<accession>A0AAX4IB68</accession>
<gene>
    <name evidence="2" type="ORF">CDEST_05664</name>
</gene>
<reference evidence="3" key="1">
    <citation type="journal article" date="2023" name="bioRxiv">
        <title>Complete genome of the Medicago anthracnose fungus, Colletotrichum destructivum, reveals a mini-chromosome-like region within a core chromosome.</title>
        <authorList>
            <person name="Lapalu N."/>
            <person name="Simon A."/>
            <person name="Lu A."/>
            <person name="Plaumann P.-L."/>
            <person name="Amselem J."/>
            <person name="Pigne S."/>
            <person name="Auger A."/>
            <person name="Koch C."/>
            <person name="Dallery J.-F."/>
            <person name="O'Connell R.J."/>
        </authorList>
    </citation>
    <scope>NUCLEOTIDE SEQUENCE [LARGE SCALE GENOMIC DNA]</scope>
    <source>
        <strain evidence="3">CBS 520.97</strain>
    </source>
</reference>
<sequence>MQISLKTLYIAAATLMAASSVSADSCSRWTGRDCPANQPVSCGDGCCCESLNVCAC</sequence>
<evidence type="ECO:0000313" key="3">
    <source>
        <dbReference type="Proteomes" id="UP001322277"/>
    </source>
</evidence>